<proteinExistence type="predicted"/>
<protein>
    <recommendedName>
        <fullName evidence="4">Lipoprotein</fullName>
    </recommendedName>
</protein>
<feature type="chain" id="PRO_5045120282" description="Lipoprotein" evidence="1">
    <location>
        <begin position="25"/>
        <end position="112"/>
    </location>
</feature>
<evidence type="ECO:0000313" key="2">
    <source>
        <dbReference type="EMBL" id="GLS22743.1"/>
    </source>
</evidence>
<sequence>MMKRVVVAACLLGLGLAGCSFSEAQIRRERDQAQAECTSQSNTAVFGKPSPQTLCVRAALTRVRAANDVATCKAKGLQPDTPAMSQCTAQQDKARSDQVVSDYKGYAAQLGR</sequence>
<reference evidence="3" key="1">
    <citation type="journal article" date="2019" name="Int. J. Syst. Evol. Microbiol.">
        <title>The Global Catalogue of Microorganisms (GCM) 10K type strain sequencing project: providing services to taxonomists for standard genome sequencing and annotation.</title>
        <authorList>
            <consortium name="The Broad Institute Genomics Platform"/>
            <consortium name="The Broad Institute Genome Sequencing Center for Infectious Disease"/>
            <person name="Wu L."/>
            <person name="Ma J."/>
        </authorList>
    </citation>
    <scope>NUCLEOTIDE SEQUENCE [LARGE SCALE GENOMIC DNA]</scope>
    <source>
        <strain evidence="3">NBRC 101365</strain>
    </source>
</reference>
<evidence type="ECO:0000256" key="1">
    <source>
        <dbReference type="SAM" id="SignalP"/>
    </source>
</evidence>
<organism evidence="2 3">
    <name type="scientific">Labrys miyagiensis</name>
    <dbReference type="NCBI Taxonomy" id="346912"/>
    <lineage>
        <taxon>Bacteria</taxon>
        <taxon>Pseudomonadati</taxon>
        <taxon>Pseudomonadota</taxon>
        <taxon>Alphaproteobacteria</taxon>
        <taxon>Hyphomicrobiales</taxon>
        <taxon>Xanthobacteraceae</taxon>
        <taxon>Labrys</taxon>
    </lineage>
</organism>
<accession>A0ABQ6CQY5</accession>
<dbReference type="PROSITE" id="PS51257">
    <property type="entry name" value="PROKAR_LIPOPROTEIN"/>
    <property type="match status" value="1"/>
</dbReference>
<name>A0ABQ6CQY5_9HYPH</name>
<gene>
    <name evidence="2" type="ORF">GCM10007874_57630</name>
</gene>
<keyword evidence="1" id="KW-0732">Signal</keyword>
<dbReference type="Proteomes" id="UP001156882">
    <property type="component" value="Unassembled WGS sequence"/>
</dbReference>
<evidence type="ECO:0000313" key="3">
    <source>
        <dbReference type="Proteomes" id="UP001156882"/>
    </source>
</evidence>
<dbReference type="RefSeq" id="WP_284315703.1">
    <property type="nucleotide sequence ID" value="NZ_BSPC01000066.1"/>
</dbReference>
<keyword evidence="3" id="KW-1185">Reference proteome</keyword>
<evidence type="ECO:0008006" key="4">
    <source>
        <dbReference type="Google" id="ProtNLM"/>
    </source>
</evidence>
<comment type="caution">
    <text evidence="2">The sequence shown here is derived from an EMBL/GenBank/DDBJ whole genome shotgun (WGS) entry which is preliminary data.</text>
</comment>
<feature type="signal peptide" evidence="1">
    <location>
        <begin position="1"/>
        <end position="24"/>
    </location>
</feature>
<dbReference type="EMBL" id="BSPC01000066">
    <property type="protein sequence ID" value="GLS22743.1"/>
    <property type="molecule type" value="Genomic_DNA"/>
</dbReference>